<dbReference type="Pfam" id="PF01928">
    <property type="entry name" value="CYTH"/>
    <property type="match status" value="1"/>
</dbReference>
<feature type="domain" description="CYTH" evidence="1">
    <location>
        <begin position="2"/>
        <end position="201"/>
    </location>
</feature>
<dbReference type="InterPro" id="IPR033469">
    <property type="entry name" value="CYTH-like_dom_sf"/>
</dbReference>
<dbReference type="InterPro" id="IPR023577">
    <property type="entry name" value="CYTH_domain"/>
</dbReference>
<dbReference type="AlphaFoldDB" id="C9PQN4"/>
<dbReference type="SUPFAM" id="SSF55154">
    <property type="entry name" value="CYTH-like phosphatases"/>
    <property type="match status" value="1"/>
</dbReference>
<protein>
    <submittedName>
        <fullName evidence="2">Adenylate cyclase</fullName>
        <ecNumber evidence="2">4.6.1.1</ecNumber>
    </submittedName>
</protein>
<dbReference type="OrthoDB" id="3034217at2"/>
<comment type="caution">
    <text evidence="2">The sequence shown here is derived from an EMBL/GenBank/DDBJ whole genome shotgun (WGS) entry which is preliminary data.</text>
</comment>
<dbReference type="Gene3D" id="2.40.320.10">
    <property type="entry name" value="Hypothetical Protein Pfu-838710-001"/>
    <property type="match status" value="1"/>
</dbReference>
<evidence type="ECO:0000313" key="3">
    <source>
        <dbReference type="Proteomes" id="UP000005519"/>
    </source>
</evidence>
<keyword evidence="2" id="KW-0456">Lyase</keyword>
<dbReference type="PROSITE" id="PS51707">
    <property type="entry name" value="CYTH"/>
    <property type="match status" value="1"/>
</dbReference>
<dbReference type="GO" id="GO:0050355">
    <property type="term" value="F:inorganic triphosphate phosphatase activity"/>
    <property type="evidence" value="ECO:0007669"/>
    <property type="project" value="InterPro"/>
</dbReference>
<dbReference type="EMBL" id="ACZR01000013">
    <property type="protein sequence ID" value="EEX50156.1"/>
    <property type="molecule type" value="Genomic_DNA"/>
</dbReference>
<dbReference type="InterPro" id="IPR039013">
    <property type="entry name" value="YgiF"/>
</dbReference>
<dbReference type="GO" id="GO:0004016">
    <property type="term" value="F:adenylate cyclase activity"/>
    <property type="evidence" value="ECO:0007669"/>
    <property type="project" value="UniProtKB-EC"/>
</dbReference>
<keyword evidence="3" id="KW-1185">Reference proteome</keyword>
<reference evidence="2 3" key="1">
    <citation type="submission" date="2009-10" db="EMBL/GenBank/DDBJ databases">
        <authorList>
            <person name="Muzny D."/>
            <person name="Qin X."/>
            <person name="Deng J."/>
            <person name="Jiang H."/>
            <person name="Liu Y."/>
            <person name="Qu J."/>
            <person name="Song X.-Z."/>
            <person name="Zhang L."/>
            <person name="Thornton R."/>
            <person name="Coyle M."/>
            <person name="Francisco L."/>
            <person name="Jackson L."/>
            <person name="Javaid M."/>
            <person name="Korchina V."/>
            <person name="Kovar C."/>
            <person name="Mata R."/>
            <person name="Mathew T."/>
            <person name="Ngo R."/>
            <person name="Nguyen L."/>
            <person name="Nguyen N."/>
            <person name="Okwuonu G."/>
            <person name="Ongeri F."/>
            <person name="Pham C."/>
            <person name="Simmons D."/>
            <person name="Wilczek-Boney K."/>
            <person name="Hale W."/>
            <person name="Jakkamsetti A."/>
            <person name="Pham P."/>
            <person name="Ruth R."/>
            <person name="San Lucas F."/>
            <person name="Warren J."/>
            <person name="Zhang J."/>
            <person name="Zhao Z."/>
            <person name="Zhou C."/>
            <person name="Zhu D."/>
            <person name="Lee S."/>
            <person name="Bess C."/>
            <person name="Blankenburg K."/>
            <person name="Forbes L."/>
            <person name="Fu Q."/>
            <person name="Gubbala S."/>
            <person name="Hirani K."/>
            <person name="Jayaseelan J.C."/>
            <person name="Lara F."/>
            <person name="Munidasa M."/>
            <person name="Palculict T."/>
            <person name="Patil S."/>
            <person name="Pu L.-L."/>
            <person name="Saada N."/>
            <person name="Tang L."/>
            <person name="Weissenberger G."/>
            <person name="Zhu Y."/>
            <person name="Hemphill L."/>
            <person name="Shang Y."/>
            <person name="Youmans B."/>
            <person name="Ayvaz T."/>
            <person name="Ross M."/>
            <person name="Santibanez J."/>
            <person name="Aqrawi P."/>
            <person name="Gross S."/>
            <person name="Joshi V."/>
            <person name="Fowler G."/>
            <person name="Nazareth L."/>
            <person name="Reid J."/>
            <person name="Worley K."/>
            <person name="Petrosino J."/>
            <person name="Highlander S."/>
            <person name="Gibbs R."/>
        </authorList>
    </citation>
    <scope>NUCLEOTIDE SEQUENCE [LARGE SCALE GENOMIC DNA]</scope>
    <source>
        <strain evidence="2 3">ATCC 43325</strain>
    </source>
</reference>
<dbReference type="PANTHER" id="PTHR39569">
    <property type="entry name" value="INORGANIC TRIPHOSPHATASE"/>
    <property type="match status" value="1"/>
</dbReference>
<dbReference type="EC" id="4.6.1.1" evidence="2"/>
<sequence length="351" mass="40588">MTNEIELKLSVSPDFVDFLSQEMTNFSVLSHKKQFLGNTYYDTKDQFFSNLKMGLRVRKESGLHTLTLKTDGKVQAGLHIRPEYNVELVDAKPDLDLLVEKTGLDLGDISALKLEPIFSTDFERQSWLVECGNGTVIEVSFDLGDILVGEKTEKICEVEFELKAGSTEDLLRFVHGFTLEQGVRLSSVSKAKRGYILASPKGLKSENWIEKWRDFLHQDHQDIHTKLTALFALEQDLIEETFALGLDYFELDFLRTVERIGAFFNLYHYYTDNAKLLQDVFQQSMVQLLDEQDLLELIEQHQILFSEIRDIIRLHSETKNNRLALEKLFQLLQTGQYVRRMLNFISLTMSN</sequence>
<dbReference type="STRING" id="667128.HMPREF0621_1227"/>
<evidence type="ECO:0000313" key="2">
    <source>
        <dbReference type="EMBL" id="EEX50156.1"/>
    </source>
</evidence>
<dbReference type="RefSeq" id="WP_005761984.1">
    <property type="nucleotide sequence ID" value="NZ_GG704810.1"/>
</dbReference>
<dbReference type="SMART" id="SM01118">
    <property type="entry name" value="CYTH"/>
    <property type="match status" value="1"/>
</dbReference>
<organism evidence="2 3">
    <name type="scientific">Pasteurella dagmatis ATCC 43325</name>
    <dbReference type="NCBI Taxonomy" id="667128"/>
    <lineage>
        <taxon>Bacteria</taxon>
        <taxon>Pseudomonadati</taxon>
        <taxon>Pseudomonadota</taxon>
        <taxon>Gammaproteobacteria</taxon>
        <taxon>Pasteurellales</taxon>
        <taxon>Pasteurellaceae</taxon>
        <taxon>Pasteurella</taxon>
    </lineage>
</organism>
<dbReference type="PANTHER" id="PTHR39569:SF1">
    <property type="entry name" value="INORGANIC TRIPHOSPHATASE"/>
    <property type="match status" value="1"/>
</dbReference>
<dbReference type="Proteomes" id="UP000005519">
    <property type="component" value="Unassembled WGS sequence"/>
</dbReference>
<dbReference type="GO" id="GO:0046872">
    <property type="term" value="F:metal ion binding"/>
    <property type="evidence" value="ECO:0007669"/>
    <property type="project" value="TreeGrafter"/>
</dbReference>
<dbReference type="HOGENOM" id="CLU_040400_0_0_6"/>
<accession>C9PQN4</accession>
<dbReference type="CDD" id="cd07756">
    <property type="entry name" value="CYTH-like_Pase_CHAD"/>
    <property type="match status" value="1"/>
</dbReference>
<gene>
    <name evidence="2" type="ORF">HMPREF0621_1227</name>
</gene>
<proteinExistence type="predicted"/>
<evidence type="ECO:0000259" key="1">
    <source>
        <dbReference type="PROSITE" id="PS51707"/>
    </source>
</evidence>
<name>C9PQN4_9PAST</name>